<dbReference type="EMBL" id="AZAC01000002">
    <property type="protein sequence ID" value="KIX15688.1"/>
    <property type="molecule type" value="Genomic_DNA"/>
</dbReference>
<accession>A0A0D2HZI6</accession>
<dbReference type="AlphaFoldDB" id="A0A0D2HZI6"/>
<gene>
    <name evidence="1" type="ORF">X474_02255</name>
</gene>
<dbReference type="Proteomes" id="UP000032233">
    <property type="component" value="Unassembled WGS sequence"/>
</dbReference>
<keyword evidence="2" id="KW-1185">Reference proteome</keyword>
<evidence type="ECO:0000313" key="2">
    <source>
        <dbReference type="Proteomes" id="UP000032233"/>
    </source>
</evidence>
<organism evidence="1 2">
    <name type="scientific">Dethiosulfatarculus sandiegensis</name>
    <dbReference type="NCBI Taxonomy" id="1429043"/>
    <lineage>
        <taxon>Bacteria</taxon>
        <taxon>Pseudomonadati</taxon>
        <taxon>Thermodesulfobacteriota</taxon>
        <taxon>Desulfarculia</taxon>
        <taxon>Desulfarculales</taxon>
        <taxon>Desulfarculaceae</taxon>
        <taxon>Dethiosulfatarculus</taxon>
    </lineage>
</organism>
<evidence type="ECO:0000313" key="1">
    <source>
        <dbReference type="EMBL" id="KIX15688.1"/>
    </source>
</evidence>
<reference evidence="1 2" key="1">
    <citation type="submission" date="2013-11" db="EMBL/GenBank/DDBJ databases">
        <title>Metagenomic analysis of a methanogenic consortium involved in long chain n-alkane degradation.</title>
        <authorList>
            <person name="Davidova I.A."/>
            <person name="Callaghan A.V."/>
            <person name="Wawrik B."/>
            <person name="Pruitt S."/>
            <person name="Marks C."/>
            <person name="Duncan K.E."/>
            <person name="Suflita J.M."/>
        </authorList>
    </citation>
    <scope>NUCLEOTIDE SEQUENCE [LARGE SCALE GENOMIC DNA]</scope>
    <source>
        <strain evidence="1 2">SPR</strain>
    </source>
</reference>
<sequence>MKAFTLNFSRKQDLLEEHDPAEGVIQKYAPNPEKMKRLILKGQVQVRRVDRRRALF</sequence>
<protein>
    <submittedName>
        <fullName evidence="1">Uncharacterized protein</fullName>
    </submittedName>
</protein>
<comment type="caution">
    <text evidence="1">The sequence shown here is derived from an EMBL/GenBank/DDBJ whole genome shotgun (WGS) entry which is preliminary data.</text>
</comment>
<dbReference type="InParanoid" id="A0A0D2HZI6"/>
<proteinExistence type="predicted"/>
<name>A0A0D2HZI6_9BACT</name>